<reference evidence="2" key="1">
    <citation type="submission" date="2021-04" db="EMBL/GenBank/DDBJ databases">
        <authorList>
            <person name="Tunstrom K."/>
        </authorList>
    </citation>
    <scope>NUCLEOTIDE SEQUENCE</scope>
</reference>
<evidence type="ECO:0000259" key="1">
    <source>
        <dbReference type="Pfam" id="PF00945"/>
    </source>
</evidence>
<organism evidence="2 3">
    <name type="scientific">Parnassius apollo</name>
    <name type="common">Apollo butterfly</name>
    <name type="synonym">Papilio apollo</name>
    <dbReference type="NCBI Taxonomy" id="110799"/>
    <lineage>
        <taxon>Eukaryota</taxon>
        <taxon>Metazoa</taxon>
        <taxon>Ecdysozoa</taxon>
        <taxon>Arthropoda</taxon>
        <taxon>Hexapoda</taxon>
        <taxon>Insecta</taxon>
        <taxon>Pterygota</taxon>
        <taxon>Neoptera</taxon>
        <taxon>Endopterygota</taxon>
        <taxon>Lepidoptera</taxon>
        <taxon>Glossata</taxon>
        <taxon>Ditrysia</taxon>
        <taxon>Papilionoidea</taxon>
        <taxon>Papilionidae</taxon>
        <taxon>Parnassiinae</taxon>
        <taxon>Parnassini</taxon>
        <taxon>Parnassius</taxon>
        <taxon>Parnassius</taxon>
    </lineage>
</organism>
<name>A0A8S3WBB2_PARAO</name>
<dbReference type="Pfam" id="PF00945">
    <property type="entry name" value="Rhabdo_ncap"/>
    <property type="match status" value="1"/>
</dbReference>
<accession>A0A8S3WBB2</accession>
<feature type="domain" description="Rhabdovirus nucleocapsid" evidence="1">
    <location>
        <begin position="1"/>
        <end position="141"/>
    </location>
</feature>
<proteinExistence type="predicted"/>
<sequence>MFFTKFPTHPYACMRIGTTGSRHRDCAALISYGYLLNLLGMTNTTDVMDWVFIEQVGNDIDRMMKEEEELMETHSYFPYHVDMSLVLKSAYSATANPHFFEWVHITRALLRTSKSCNARHITESRATDILANAACLAYAYSTT</sequence>
<comment type="caution">
    <text evidence="2">The sequence shown here is derived from an EMBL/GenBank/DDBJ whole genome shotgun (WGS) entry which is preliminary data.</text>
</comment>
<evidence type="ECO:0000313" key="2">
    <source>
        <dbReference type="EMBL" id="CAG4949537.1"/>
    </source>
</evidence>
<dbReference type="Proteomes" id="UP000691718">
    <property type="component" value="Unassembled WGS sequence"/>
</dbReference>
<evidence type="ECO:0000313" key="3">
    <source>
        <dbReference type="Proteomes" id="UP000691718"/>
    </source>
</evidence>
<dbReference type="InterPro" id="IPR000448">
    <property type="entry name" value="Rhabdo_ncapsid"/>
</dbReference>
<protein>
    <submittedName>
        <fullName evidence="2">(apollo) hypothetical protein</fullName>
    </submittedName>
</protein>
<dbReference type="OrthoDB" id="6920244at2759"/>
<keyword evidence="3" id="KW-1185">Reference proteome</keyword>
<dbReference type="AlphaFoldDB" id="A0A8S3WBB2"/>
<dbReference type="EMBL" id="CAJQZP010000220">
    <property type="protein sequence ID" value="CAG4949537.1"/>
    <property type="molecule type" value="Genomic_DNA"/>
</dbReference>
<gene>
    <name evidence="2" type="ORF">PAPOLLO_LOCUS4043</name>
</gene>